<proteinExistence type="predicted"/>
<name>J3N1W0_ORYBR</name>
<accession>J3N1W0</accession>
<sequence>MDSRAVAFFFLLVLAFQGNPSFAEECLVLRIPDFVCPFPACMLTCKIRAIGHHGKVKEAWCTGKGLKGICNCTICME</sequence>
<dbReference type="OMA" id="CEKKNAM"/>
<feature type="chain" id="PRO_5003775446" description="Knottin scorpion toxin-like domain-containing protein" evidence="1">
    <location>
        <begin position="24"/>
        <end position="77"/>
    </location>
</feature>
<feature type="signal peptide" evidence="1">
    <location>
        <begin position="1"/>
        <end position="23"/>
    </location>
</feature>
<evidence type="ECO:0000256" key="1">
    <source>
        <dbReference type="SAM" id="SignalP"/>
    </source>
</evidence>
<evidence type="ECO:0000313" key="2">
    <source>
        <dbReference type="EnsemblPlants" id="OB10G15080.1"/>
    </source>
</evidence>
<keyword evidence="3" id="KW-1185">Reference proteome</keyword>
<dbReference type="EnsemblPlants" id="OB10G15080.1">
    <property type="protein sequence ID" value="OB10G15080.1"/>
    <property type="gene ID" value="OB10G15080"/>
</dbReference>
<reference evidence="2" key="2">
    <citation type="submission" date="2013-04" db="UniProtKB">
        <authorList>
            <consortium name="EnsemblPlants"/>
        </authorList>
    </citation>
    <scope>IDENTIFICATION</scope>
</reference>
<organism evidence="2">
    <name type="scientific">Oryza brachyantha</name>
    <name type="common">malo sina</name>
    <dbReference type="NCBI Taxonomy" id="4533"/>
    <lineage>
        <taxon>Eukaryota</taxon>
        <taxon>Viridiplantae</taxon>
        <taxon>Streptophyta</taxon>
        <taxon>Embryophyta</taxon>
        <taxon>Tracheophyta</taxon>
        <taxon>Spermatophyta</taxon>
        <taxon>Magnoliopsida</taxon>
        <taxon>Liliopsida</taxon>
        <taxon>Poales</taxon>
        <taxon>Poaceae</taxon>
        <taxon>BOP clade</taxon>
        <taxon>Oryzoideae</taxon>
        <taxon>Oryzeae</taxon>
        <taxon>Oryzinae</taxon>
        <taxon>Oryza</taxon>
    </lineage>
</organism>
<keyword evidence="1" id="KW-0732">Signal</keyword>
<evidence type="ECO:0008006" key="4">
    <source>
        <dbReference type="Google" id="ProtNLM"/>
    </source>
</evidence>
<dbReference type="Proteomes" id="UP000006038">
    <property type="component" value="Chromosome 10"/>
</dbReference>
<dbReference type="AlphaFoldDB" id="J3N1W0"/>
<reference evidence="2" key="1">
    <citation type="journal article" date="2013" name="Nat. Commun.">
        <title>Whole-genome sequencing of Oryza brachyantha reveals mechanisms underlying Oryza genome evolution.</title>
        <authorList>
            <person name="Chen J."/>
            <person name="Huang Q."/>
            <person name="Gao D."/>
            <person name="Wang J."/>
            <person name="Lang Y."/>
            <person name="Liu T."/>
            <person name="Li B."/>
            <person name="Bai Z."/>
            <person name="Luis Goicoechea J."/>
            <person name="Liang C."/>
            <person name="Chen C."/>
            <person name="Zhang W."/>
            <person name="Sun S."/>
            <person name="Liao Y."/>
            <person name="Zhang X."/>
            <person name="Yang L."/>
            <person name="Song C."/>
            <person name="Wang M."/>
            <person name="Shi J."/>
            <person name="Liu G."/>
            <person name="Liu J."/>
            <person name="Zhou H."/>
            <person name="Zhou W."/>
            <person name="Yu Q."/>
            <person name="An N."/>
            <person name="Chen Y."/>
            <person name="Cai Q."/>
            <person name="Wang B."/>
            <person name="Liu B."/>
            <person name="Min J."/>
            <person name="Huang Y."/>
            <person name="Wu H."/>
            <person name="Li Z."/>
            <person name="Zhang Y."/>
            <person name="Yin Y."/>
            <person name="Song W."/>
            <person name="Jiang J."/>
            <person name="Jackson S.A."/>
            <person name="Wing R.A."/>
            <person name="Wang J."/>
            <person name="Chen M."/>
        </authorList>
    </citation>
    <scope>NUCLEOTIDE SEQUENCE [LARGE SCALE GENOMIC DNA]</scope>
    <source>
        <strain evidence="2">cv. IRGC 101232</strain>
    </source>
</reference>
<protein>
    <recommendedName>
        <fullName evidence="4">Knottin scorpion toxin-like domain-containing protein</fullName>
    </recommendedName>
</protein>
<dbReference type="Gramene" id="OB10G15080.1">
    <property type="protein sequence ID" value="OB10G15080.1"/>
    <property type="gene ID" value="OB10G15080"/>
</dbReference>
<evidence type="ECO:0000313" key="3">
    <source>
        <dbReference type="Proteomes" id="UP000006038"/>
    </source>
</evidence>
<dbReference type="HOGENOM" id="CLU_170639_1_1_1"/>